<evidence type="ECO:0000313" key="4">
    <source>
        <dbReference type="EMBL" id="SES28598.1"/>
    </source>
</evidence>
<feature type="domain" description="Sugar fermentation stimulation protein C-terminal" evidence="2">
    <location>
        <begin position="85"/>
        <end position="222"/>
    </location>
</feature>
<dbReference type="OrthoDB" id="9802365at2"/>
<evidence type="ECO:0000313" key="5">
    <source>
        <dbReference type="Proteomes" id="UP000198885"/>
    </source>
</evidence>
<dbReference type="AlphaFoldDB" id="A0A1H9W3Z7"/>
<evidence type="ECO:0000259" key="2">
    <source>
        <dbReference type="Pfam" id="PF03749"/>
    </source>
</evidence>
<organism evidence="4 5">
    <name type="scientific">Tranquillimonas rosea</name>
    <dbReference type="NCBI Taxonomy" id="641238"/>
    <lineage>
        <taxon>Bacteria</taxon>
        <taxon>Pseudomonadati</taxon>
        <taxon>Pseudomonadota</taxon>
        <taxon>Alphaproteobacteria</taxon>
        <taxon>Rhodobacterales</taxon>
        <taxon>Roseobacteraceae</taxon>
        <taxon>Tranquillimonas</taxon>
    </lineage>
</organism>
<dbReference type="HAMAP" id="MF_00095">
    <property type="entry name" value="SfsA"/>
    <property type="match status" value="1"/>
</dbReference>
<dbReference type="RefSeq" id="WP_092695033.1">
    <property type="nucleotide sequence ID" value="NZ_FOGU01000009.1"/>
</dbReference>
<dbReference type="GO" id="GO:0003677">
    <property type="term" value="F:DNA binding"/>
    <property type="evidence" value="ECO:0007669"/>
    <property type="project" value="InterPro"/>
</dbReference>
<dbReference type="Gene3D" id="2.40.50.580">
    <property type="match status" value="1"/>
</dbReference>
<dbReference type="STRING" id="641238.SAMN04490244_10971"/>
<dbReference type="Proteomes" id="UP000198885">
    <property type="component" value="Unassembled WGS sequence"/>
</dbReference>
<dbReference type="Pfam" id="PF17746">
    <property type="entry name" value="SfsA_N"/>
    <property type="match status" value="1"/>
</dbReference>
<accession>A0A1H9W3Z7</accession>
<protein>
    <recommendedName>
        <fullName evidence="1">Sugar fermentation stimulation protein homolog</fullName>
    </recommendedName>
</protein>
<comment type="similarity">
    <text evidence="1">Belongs to the SfsA family.</text>
</comment>
<feature type="domain" description="SfsA N-terminal OB" evidence="3">
    <location>
        <begin position="13"/>
        <end position="81"/>
    </location>
</feature>
<evidence type="ECO:0000259" key="3">
    <source>
        <dbReference type="Pfam" id="PF17746"/>
    </source>
</evidence>
<dbReference type="InterPro" id="IPR041465">
    <property type="entry name" value="SfsA_N"/>
</dbReference>
<dbReference type="Gene3D" id="3.40.1350.60">
    <property type="match status" value="1"/>
</dbReference>
<dbReference type="InterPro" id="IPR005224">
    <property type="entry name" value="SfsA"/>
</dbReference>
<reference evidence="4 5" key="1">
    <citation type="submission" date="2016-10" db="EMBL/GenBank/DDBJ databases">
        <authorList>
            <person name="de Groot N.N."/>
        </authorList>
    </citation>
    <scope>NUCLEOTIDE SEQUENCE [LARGE SCALE GENOMIC DNA]</scope>
    <source>
        <strain evidence="4 5">DSM 23042</strain>
    </source>
</reference>
<dbReference type="InterPro" id="IPR040452">
    <property type="entry name" value="SfsA_C"/>
</dbReference>
<gene>
    <name evidence="1" type="primary">sfsA</name>
    <name evidence="4" type="ORF">SAMN04490244_10971</name>
</gene>
<dbReference type="Pfam" id="PF03749">
    <property type="entry name" value="SfsA"/>
    <property type="match status" value="1"/>
</dbReference>
<dbReference type="PANTHER" id="PTHR30545:SF2">
    <property type="entry name" value="SUGAR FERMENTATION STIMULATION PROTEIN A"/>
    <property type="match status" value="1"/>
</dbReference>
<sequence length="252" mass="27540">MRFQTELVPARLIRRYNRFLADAVLEADGREVTAHCPNPGAMLGLKDEGVRIWLEPNDDPRRKLRFAWRLVELEGGHLAGIDTSVPNRVVKEALTARAVPGLATYSGVRPEVKYGAASRVDFLLTEPGLPDAYVEVKNVHLRREGDLAEFPDCVTARGAKHLAELASMVAAGHRAVMFYVVQRTDCARLAMAGDLDPRYAEAFDAARAAGVEVVCYDCAIARDKVTLRNPLPLASDLRAVHGSGGAGWRNPA</sequence>
<dbReference type="NCBIfam" id="TIGR00230">
    <property type="entry name" value="sfsA"/>
    <property type="match status" value="1"/>
</dbReference>
<dbReference type="PANTHER" id="PTHR30545">
    <property type="entry name" value="SUGAR FERMENTATION STIMULATION PROTEIN A"/>
    <property type="match status" value="1"/>
</dbReference>
<keyword evidence="5" id="KW-1185">Reference proteome</keyword>
<proteinExistence type="inferred from homology"/>
<name>A0A1H9W3Z7_9RHOB</name>
<dbReference type="CDD" id="cd22359">
    <property type="entry name" value="SfsA-like_bacterial"/>
    <property type="match status" value="1"/>
</dbReference>
<evidence type="ECO:0000256" key="1">
    <source>
        <dbReference type="HAMAP-Rule" id="MF_00095"/>
    </source>
</evidence>
<dbReference type="EMBL" id="FOGU01000009">
    <property type="protein sequence ID" value="SES28598.1"/>
    <property type="molecule type" value="Genomic_DNA"/>
</dbReference>